<feature type="domain" description="Zinc finger CGNR" evidence="1">
    <location>
        <begin position="174"/>
        <end position="213"/>
    </location>
</feature>
<dbReference type="Pfam" id="PF07336">
    <property type="entry name" value="ABATE"/>
    <property type="match status" value="1"/>
</dbReference>
<gene>
    <name evidence="2" type="ORF">D3877_09905</name>
</gene>
<protein>
    <recommendedName>
        <fullName evidence="1">Zinc finger CGNR domain-containing protein</fullName>
    </recommendedName>
</protein>
<dbReference type="SUPFAM" id="SSF160904">
    <property type="entry name" value="Jann2411-like"/>
    <property type="match status" value="1"/>
</dbReference>
<evidence type="ECO:0000259" key="1">
    <source>
        <dbReference type="Pfam" id="PF11706"/>
    </source>
</evidence>
<name>A0A418W4B4_9PROT</name>
<proteinExistence type="predicted"/>
<sequence>MTNSAPDPNAEALPRAARLPLIGGALAFDFANTASGRGGPEARDHLTAPDHVLLWAEHAGILDASAAAALRARAIGPTPEIPDLLDRALELRECVHAIASAVAAHTPPDADALTRLSTLTATALAAATLAATTLAPQDGGFRWSWPTDPPGLWTVLGPIALSAVGLLRDGDLHRLKQCHGEHCGWIFFDTSKNNSRRWCEMSVCGNRAKQKTFAKTAKRRASD</sequence>
<dbReference type="RefSeq" id="WP_119830425.1">
    <property type="nucleotide sequence ID" value="NZ_QYUL01000001.1"/>
</dbReference>
<dbReference type="AlphaFoldDB" id="A0A418W4B4"/>
<dbReference type="InterPro" id="IPR023286">
    <property type="entry name" value="ABATE_dom_sf"/>
</dbReference>
<reference evidence="2 3" key="1">
    <citation type="submission" date="2018-09" db="EMBL/GenBank/DDBJ databases">
        <authorList>
            <person name="Zhu H."/>
        </authorList>
    </citation>
    <scope>NUCLEOTIDE SEQUENCE [LARGE SCALE GENOMIC DNA]</scope>
    <source>
        <strain evidence="2 3">K2W22B-5</strain>
    </source>
</reference>
<dbReference type="EMBL" id="QYUL01000001">
    <property type="protein sequence ID" value="RJF84787.1"/>
    <property type="molecule type" value="Genomic_DNA"/>
</dbReference>
<dbReference type="PANTHER" id="PTHR35525">
    <property type="entry name" value="BLL6575 PROTEIN"/>
    <property type="match status" value="1"/>
</dbReference>
<keyword evidence="3" id="KW-1185">Reference proteome</keyword>
<evidence type="ECO:0000313" key="3">
    <source>
        <dbReference type="Proteomes" id="UP000283458"/>
    </source>
</evidence>
<accession>A0A418W4B4</accession>
<dbReference type="Gene3D" id="1.10.3300.10">
    <property type="entry name" value="Jann2411-like domain"/>
    <property type="match status" value="1"/>
</dbReference>
<organism evidence="2 3">
    <name type="scientific">Azospirillum cavernae</name>
    <dbReference type="NCBI Taxonomy" id="2320860"/>
    <lineage>
        <taxon>Bacteria</taxon>
        <taxon>Pseudomonadati</taxon>
        <taxon>Pseudomonadota</taxon>
        <taxon>Alphaproteobacteria</taxon>
        <taxon>Rhodospirillales</taxon>
        <taxon>Azospirillaceae</taxon>
        <taxon>Azospirillum</taxon>
    </lineage>
</organism>
<dbReference type="InterPro" id="IPR010852">
    <property type="entry name" value="ABATE"/>
</dbReference>
<evidence type="ECO:0000313" key="2">
    <source>
        <dbReference type="EMBL" id="RJF84787.1"/>
    </source>
</evidence>
<dbReference type="Proteomes" id="UP000283458">
    <property type="component" value="Unassembled WGS sequence"/>
</dbReference>
<comment type="caution">
    <text evidence="2">The sequence shown here is derived from an EMBL/GenBank/DDBJ whole genome shotgun (WGS) entry which is preliminary data.</text>
</comment>
<dbReference type="OrthoDB" id="9808437at2"/>
<dbReference type="Pfam" id="PF11706">
    <property type="entry name" value="zf-CGNR"/>
    <property type="match status" value="1"/>
</dbReference>
<dbReference type="InterPro" id="IPR021005">
    <property type="entry name" value="Znf_CGNR"/>
</dbReference>
<dbReference type="PANTHER" id="PTHR35525:SF3">
    <property type="entry name" value="BLL6575 PROTEIN"/>
    <property type="match status" value="1"/>
</dbReference>